<dbReference type="Gene3D" id="3.60.120.10">
    <property type="entry name" value="Anthranilate synthase"/>
    <property type="match status" value="1"/>
</dbReference>
<proteinExistence type="predicted"/>
<dbReference type="InterPro" id="IPR043131">
    <property type="entry name" value="BCAT-like_N"/>
</dbReference>
<comment type="caution">
    <text evidence="3">The sequence shown here is derived from an EMBL/GenBank/DDBJ whole genome shotgun (WGS) entry which is preliminary data.</text>
</comment>
<name>A0A2A4YTQ2_9PROT</name>
<dbReference type="InterPro" id="IPR015890">
    <property type="entry name" value="Chorismate_C"/>
</dbReference>
<dbReference type="InterPro" id="IPR036038">
    <property type="entry name" value="Aminotransferase-like"/>
</dbReference>
<accession>A0A2A4YTQ2</accession>
<evidence type="ECO:0000313" key="3">
    <source>
        <dbReference type="EMBL" id="PCI97990.1"/>
    </source>
</evidence>
<dbReference type="GO" id="GO:0000162">
    <property type="term" value="P:L-tryptophan biosynthetic process"/>
    <property type="evidence" value="ECO:0007669"/>
    <property type="project" value="TreeGrafter"/>
</dbReference>
<gene>
    <name evidence="3" type="ORF">COB13_14830</name>
</gene>
<sequence length="368" mass="41295">MIVDLLRNDLSRVAEIGSVKVDRLYDIETYDSLFQMTTGIKAQKRPNIGFPTMMKSLFPCGSITGAPKIRAMEIINELETQQRGIYCGSIGFLTPEGNAHFNVAIRTVTALKSTPDILRLGIGGGIVADSVANDEYDECLLKMKFISDLADEFQLIESLAFDDEYIYLTEHMDRMCNSAAYFEFKFDRKNVEVQLNSYAERFDSAAAYKVRLLLHPSGQINITHSDMPAIDLDAVYNLALSDVVLEKSNVFTRHKTTKRAILDQAREKAKAETLNDSATQQIDEVMFCNRQGFITEGSFTTIFVESDGVFYTPPLSAGLLNGVLRRHLLDTQPDKYKIKNIKFTDLKSTDTIYVGNSVRGLITARLLD</sequence>
<dbReference type="InterPro" id="IPR019999">
    <property type="entry name" value="Anth_synth_I-like"/>
</dbReference>
<reference evidence="3" key="2">
    <citation type="journal article" date="2018" name="ISME J.">
        <title>A dynamic microbial community with high functional redundancy inhabits the cold, oxic subseafloor aquifer.</title>
        <authorList>
            <person name="Tully B.J."/>
            <person name="Wheat C.G."/>
            <person name="Glazer B.T."/>
            <person name="Huber J.A."/>
        </authorList>
    </citation>
    <scope>NUCLEOTIDE SEQUENCE</scope>
    <source>
        <strain evidence="3">NORP83</strain>
    </source>
</reference>
<organism evidence="3">
    <name type="scientific">OCS116 cluster bacterium</name>
    <dbReference type="NCBI Taxonomy" id="2030921"/>
    <lineage>
        <taxon>Bacteria</taxon>
        <taxon>Pseudomonadati</taxon>
        <taxon>Pseudomonadota</taxon>
        <taxon>Alphaproteobacteria</taxon>
        <taxon>OCS116 cluster</taxon>
    </lineage>
</organism>
<dbReference type="Pfam" id="PF00425">
    <property type="entry name" value="Chorismate_bind"/>
    <property type="match status" value="1"/>
</dbReference>
<feature type="domain" description="Chorismate-utilising enzyme C-terminal" evidence="2">
    <location>
        <begin position="1"/>
        <end position="142"/>
    </location>
</feature>
<dbReference type="GO" id="GO:0046820">
    <property type="term" value="F:4-amino-4-deoxychorismate synthase activity"/>
    <property type="evidence" value="ECO:0007669"/>
    <property type="project" value="TreeGrafter"/>
</dbReference>
<dbReference type="PRINTS" id="PR00095">
    <property type="entry name" value="ANTSNTHASEI"/>
</dbReference>
<reference key="1">
    <citation type="submission" date="2017-08" db="EMBL/GenBank/DDBJ databases">
        <title>A dynamic microbial community with high functional redundancy inhabits the cold, oxic subseafloor aquifer.</title>
        <authorList>
            <person name="Tully B.J."/>
            <person name="Wheat C.G."/>
            <person name="Glazer B.T."/>
            <person name="Huber J.A."/>
        </authorList>
    </citation>
    <scope>NUCLEOTIDE SEQUENCE [LARGE SCALE GENOMIC DNA]</scope>
</reference>
<dbReference type="Gene3D" id="3.20.10.10">
    <property type="entry name" value="D-amino Acid Aminotransferase, subunit A, domain 2"/>
    <property type="match status" value="1"/>
</dbReference>
<dbReference type="InterPro" id="IPR005801">
    <property type="entry name" value="ADC_synthase"/>
</dbReference>
<dbReference type="InterPro" id="IPR043132">
    <property type="entry name" value="BCAT-like_C"/>
</dbReference>
<dbReference type="PANTHER" id="PTHR11236">
    <property type="entry name" value="AMINOBENZOATE/ANTHRANILATE SYNTHASE"/>
    <property type="match status" value="1"/>
</dbReference>
<evidence type="ECO:0000256" key="1">
    <source>
        <dbReference type="ARBA" id="ARBA00014472"/>
    </source>
</evidence>
<protein>
    <recommendedName>
        <fullName evidence="1">Probable branched-chain-amino-acid aminotransferase</fullName>
    </recommendedName>
</protein>
<dbReference type="PANTHER" id="PTHR11236:SF50">
    <property type="entry name" value="AMINODEOXYCHORISMATE SYNTHASE COMPONENT 1"/>
    <property type="match status" value="1"/>
</dbReference>
<dbReference type="SUPFAM" id="SSF56752">
    <property type="entry name" value="D-aminoacid aminotransferase-like PLP-dependent enzymes"/>
    <property type="match status" value="1"/>
</dbReference>
<dbReference type="Pfam" id="PF01063">
    <property type="entry name" value="Aminotran_4"/>
    <property type="match status" value="1"/>
</dbReference>
<dbReference type="InterPro" id="IPR001544">
    <property type="entry name" value="Aminotrans_IV"/>
</dbReference>
<dbReference type="SUPFAM" id="SSF56322">
    <property type="entry name" value="ADC synthase"/>
    <property type="match status" value="1"/>
</dbReference>
<evidence type="ECO:0000259" key="2">
    <source>
        <dbReference type="Pfam" id="PF00425"/>
    </source>
</evidence>
<dbReference type="Gene3D" id="3.30.470.10">
    <property type="match status" value="1"/>
</dbReference>
<dbReference type="AlphaFoldDB" id="A0A2A4YTQ2"/>
<dbReference type="EMBL" id="NVUS01000025">
    <property type="protein sequence ID" value="PCI97990.1"/>
    <property type="molecule type" value="Genomic_DNA"/>
</dbReference>